<dbReference type="AlphaFoldDB" id="A0A3M7R7K2"/>
<reference evidence="1 2" key="1">
    <citation type="journal article" date="2018" name="Sci. Rep.">
        <title>Genomic signatures of local adaptation to the degree of environmental predictability in rotifers.</title>
        <authorList>
            <person name="Franch-Gras L."/>
            <person name="Hahn C."/>
            <person name="Garcia-Roger E.M."/>
            <person name="Carmona M.J."/>
            <person name="Serra M."/>
            <person name="Gomez A."/>
        </authorList>
    </citation>
    <scope>NUCLEOTIDE SEQUENCE [LARGE SCALE GENOMIC DNA]</scope>
    <source>
        <strain evidence="1">HYR1</strain>
    </source>
</reference>
<evidence type="ECO:0000313" key="1">
    <source>
        <dbReference type="EMBL" id="RNA19228.1"/>
    </source>
</evidence>
<dbReference type="Proteomes" id="UP000276133">
    <property type="component" value="Unassembled WGS sequence"/>
</dbReference>
<name>A0A3M7R7K2_BRAPC</name>
<accession>A0A3M7R7K2</accession>
<proteinExistence type="predicted"/>
<evidence type="ECO:0000313" key="2">
    <source>
        <dbReference type="Proteomes" id="UP000276133"/>
    </source>
</evidence>
<protein>
    <submittedName>
        <fullName evidence="1">Uncharacterized protein</fullName>
    </submittedName>
</protein>
<keyword evidence="2" id="KW-1185">Reference proteome</keyword>
<dbReference type="EMBL" id="REGN01004084">
    <property type="protein sequence ID" value="RNA19228.1"/>
    <property type="molecule type" value="Genomic_DNA"/>
</dbReference>
<organism evidence="1 2">
    <name type="scientific">Brachionus plicatilis</name>
    <name type="common">Marine rotifer</name>
    <name type="synonym">Brachionus muelleri</name>
    <dbReference type="NCBI Taxonomy" id="10195"/>
    <lineage>
        <taxon>Eukaryota</taxon>
        <taxon>Metazoa</taxon>
        <taxon>Spiralia</taxon>
        <taxon>Gnathifera</taxon>
        <taxon>Rotifera</taxon>
        <taxon>Eurotatoria</taxon>
        <taxon>Monogononta</taxon>
        <taxon>Pseudotrocha</taxon>
        <taxon>Ploima</taxon>
        <taxon>Brachionidae</taxon>
        <taxon>Brachionus</taxon>
    </lineage>
</organism>
<comment type="caution">
    <text evidence="1">The sequence shown here is derived from an EMBL/GenBank/DDBJ whole genome shotgun (WGS) entry which is preliminary data.</text>
</comment>
<gene>
    <name evidence="1" type="ORF">BpHYR1_008821</name>
</gene>
<sequence>MLIFNEMKLDKEHKIFENVLSKFSSIFPIHKNYAQNFLNDLKGCGISNQNPVLTSIESQ</sequence>